<dbReference type="GO" id="GO:0004602">
    <property type="term" value="F:glutathione peroxidase activity"/>
    <property type="evidence" value="ECO:0007669"/>
    <property type="project" value="TreeGrafter"/>
</dbReference>
<organism evidence="2">
    <name type="scientific">marine metagenome</name>
    <dbReference type="NCBI Taxonomy" id="408172"/>
    <lineage>
        <taxon>unclassified sequences</taxon>
        <taxon>metagenomes</taxon>
        <taxon>ecological metagenomes</taxon>
    </lineage>
</organism>
<dbReference type="GO" id="GO:0004364">
    <property type="term" value="F:glutathione transferase activity"/>
    <property type="evidence" value="ECO:0007669"/>
    <property type="project" value="TreeGrafter"/>
</dbReference>
<feature type="non-terminal residue" evidence="2">
    <location>
        <position position="1"/>
    </location>
</feature>
<dbReference type="GO" id="GO:0018845">
    <property type="term" value="F:2-hydroxychromene-2-carboxylate isomerase activity"/>
    <property type="evidence" value="ECO:0007669"/>
    <property type="project" value="InterPro"/>
</dbReference>
<dbReference type="InterPro" id="IPR036249">
    <property type="entry name" value="Thioredoxin-like_sf"/>
</dbReference>
<gene>
    <name evidence="2" type="ORF">METZ01_LOCUS181687</name>
</gene>
<name>A0A382CU53_9ZZZZ</name>
<dbReference type="AlphaFoldDB" id="A0A382CU53"/>
<accession>A0A382CU53</accession>
<dbReference type="InterPro" id="IPR051924">
    <property type="entry name" value="GST_Kappa/NadH"/>
</dbReference>
<protein>
    <recommendedName>
        <fullName evidence="1">DSBA-like thioredoxin domain-containing protein</fullName>
    </recommendedName>
</protein>
<proteinExistence type="predicted"/>
<evidence type="ECO:0000259" key="1">
    <source>
        <dbReference type="Pfam" id="PF01323"/>
    </source>
</evidence>
<dbReference type="InterPro" id="IPR044087">
    <property type="entry name" value="NahD-like"/>
</dbReference>
<dbReference type="InterPro" id="IPR001853">
    <property type="entry name" value="DSBA-like_thioredoxin_dom"/>
</dbReference>
<feature type="non-terminal residue" evidence="2">
    <location>
        <position position="163"/>
    </location>
</feature>
<dbReference type="GO" id="GO:0006749">
    <property type="term" value="P:glutathione metabolic process"/>
    <property type="evidence" value="ECO:0007669"/>
    <property type="project" value="TreeGrafter"/>
</dbReference>
<dbReference type="PIRSF" id="PIRSF006386">
    <property type="entry name" value="HCCAis_GSTk"/>
    <property type="match status" value="1"/>
</dbReference>
<dbReference type="GO" id="GO:1901170">
    <property type="term" value="P:naphthalene catabolic process"/>
    <property type="evidence" value="ECO:0007669"/>
    <property type="project" value="InterPro"/>
</dbReference>
<dbReference type="InterPro" id="IPR014440">
    <property type="entry name" value="HCCAis_GSTk"/>
</dbReference>
<evidence type="ECO:0000313" key="2">
    <source>
        <dbReference type="EMBL" id="SVB28833.1"/>
    </source>
</evidence>
<dbReference type="EMBL" id="UINC01035819">
    <property type="protein sequence ID" value="SVB28833.1"/>
    <property type="molecule type" value="Genomic_DNA"/>
</dbReference>
<feature type="domain" description="DSBA-like thioredoxin" evidence="1">
    <location>
        <begin position="5"/>
        <end position="162"/>
    </location>
</feature>
<dbReference type="PANTHER" id="PTHR42943:SF2">
    <property type="entry name" value="GLUTATHIONE S-TRANSFERASE KAPPA 1"/>
    <property type="match status" value="1"/>
</dbReference>
<dbReference type="Gene3D" id="3.40.30.10">
    <property type="entry name" value="Glutaredoxin"/>
    <property type="match status" value="1"/>
</dbReference>
<dbReference type="PANTHER" id="PTHR42943">
    <property type="entry name" value="GLUTATHIONE S-TRANSFERASE KAPPA"/>
    <property type="match status" value="1"/>
</dbReference>
<dbReference type="SUPFAM" id="SSF52833">
    <property type="entry name" value="Thioredoxin-like"/>
    <property type="match status" value="1"/>
</dbReference>
<sequence length="163" mass="18776">VSIFEFHFDFGSPNAYFSHKLIPSITKRTGVDCTYVPVLLGGIFKLTNNKSPMEQYQGIKNKNEYGRLEMERFVKKHGFTHYKRNPHFPVNTVQVMRGAVFTQREGRLLEYVDTVYKNMWEQGLKMDDPKVIATALDHAGFDGVEILEGIKEQSVKDELLNNT</sequence>
<dbReference type="CDD" id="cd03022">
    <property type="entry name" value="DsbA_HCCA_Iso"/>
    <property type="match status" value="1"/>
</dbReference>
<dbReference type="Pfam" id="PF01323">
    <property type="entry name" value="DSBA"/>
    <property type="match status" value="1"/>
</dbReference>
<reference evidence="2" key="1">
    <citation type="submission" date="2018-05" db="EMBL/GenBank/DDBJ databases">
        <authorList>
            <person name="Lanie J.A."/>
            <person name="Ng W.-L."/>
            <person name="Kazmierczak K.M."/>
            <person name="Andrzejewski T.M."/>
            <person name="Davidsen T.M."/>
            <person name="Wayne K.J."/>
            <person name="Tettelin H."/>
            <person name="Glass J.I."/>
            <person name="Rusch D."/>
            <person name="Podicherti R."/>
            <person name="Tsui H.-C.T."/>
            <person name="Winkler M.E."/>
        </authorList>
    </citation>
    <scope>NUCLEOTIDE SEQUENCE</scope>
</reference>